<comment type="similarity">
    <text evidence="1">Belongs to the zinc-containing alcohol dehydrogenase family.</text>
</comment>
<organism evidence="6 7">
    <name type="scientific">Trifolium subterraneum</name>
    <name type="common">Subterranean clover</name>
    <dbReference type="NCBI Taxonomy" id="3900"/>
    <lineage>
        <taxon>Eukaryota</taxon>
        <taxon>Viridiplantae</taxon>
        <taxon>Streptophyta</taxon>
        <taxon>Embryophyta</taxon>
        <taxon>Tracheophyta</taxon>
        <taxon>Spermatophyta</taxon>
        <taxon>Magnoliopsida</taxon>
        <taxon>eudicotyledons</taxon>
        <taxon>Gunneridae</taxon>
        <taxon>Pentapetalae</taxon>
        <taxon>rosids</taxon>
        <taxon>fabids</taxon>
        <taxon>Fabales</taxon>
        <taxon>Fabaceae</taxon>
        <taxon>Papilionoideae</taxon>
        <taxon>50 kb inversion clade</taxon>
        <taxon>NPAAA clade</taxon>
        <taxon>Hologalegina</taxon>
        <taxon>IRL clade</taxon>
        <taxon>Trifolieae</taxon>
        <taxon>Trifolium</taxon>
    </lineage>
</organism>
<dbReference type="AlphaFoldDB" id="A0A2Z6NW09"/>
<name>A0A2Z6NW09_TRISU</name>
<keyword evidence="7" id="KW-1185">Reference proteome</keyword>
<evidence type="ECO:0000256" key="3">
    <source>
        <dbReference type="ARBA" id="ARBA00022833"/>
    </source>
</evidence>
<proteinExistence type="inferred from homology"/>
<evidence type="ECO:0000259" key="5">
    <source>
        <dbReference type="Pfam" id="PF02826"/>
    </source>
</evidence>
<dbReference type="GO" id="GO:0051287">
    <property type="term" value="F:NAD binding"/>
    <property type="evidence" value="ECO:0007669"/>
    <property type="project" value="InterPro"/>
</dbReference>
<sequence>MDASTPLLCAVITIFNPLKDHYLVSSPEKRIGVIGLGGLGHMVVKFCKAFGHHVIVISTSPFKDVEAKRLRTYLTLRGIKKTHEMLDVWGKHNIACNIKLIKAVIIDEVFERVAKNDVCCRFIIDIANVAPTQDI</sequence>
<dbReference type="InterPro" id="IPR036291">
    <property type="entry name" value="NAD(P)-bd_dom_sf"/>
</dbReference>
<dbReference type="GO" id="GO:0046872">
    <property type="term" value="F:metal ion binding"/>
    <property type="evidence" value="ECO:0007669"/>
    <property type="project" value="UniProtKB-KW"/>
</dbReference>
<dbReference type="PANTHER" id="PTHR42683">
    <property type="entry name" value="ALDEHYDE REDUCTASE"/>
    <property type="match status" value="1"/>
</dbReference>
<keyword evidence="4" id="KW-0560">Oxidoreductase</keyword>
<dbReference type="GO" id="GO:0016616">
    <property type="term" value="F:oxidoreductase activity, acting on the CH-OH group of donors, NAD or NADP as acceptor"/>
    <property type="evidence" value="ECO:0007669"/>
    <property type="project" value="InterPro"/>
</dbReference>
<evidence type="ECO:0000256" key="4">
    <source>
        <dbReference type="ARBA" id="ARBA00023002"/>
    </source>
</evidence>
<dbReference type="OrthoDB" id="1937077at2759"/>
<evidence type="ECO:0000256" key="2">
    <source>
        <dbReference type="ARBA" id="ARBA00022723"/>
    </source>
</evidence>
<evidence type="ECO:0000313" key="6">
    <source>
        <dbReference type="EMBL" id="GAU48431.1"/>
    </source>
</evidence>
<dbReference type="Gene3D" id="3.90.180.10">
    <property type="entry name" value="Medium-chain alcohol dehydrogenases, catalytic domain"/>
    <property type="match status" value="1"/>
</dbReference>
<dbReference type="Gene3D" id="3.40.50.720">
    <property type="entry name" value="NAD(P)-binding Rossmann-like Domain"/>
    <property type="match status" value="2"/>
</dbReference>
<accession>A0A2Z6NW09</accession>
<keyword evidence="2" id="KW-0479">Metal-binding</keyword>
<dbReference type="SUPFAM" id="SSF51735">
    <property type="entry name" value="NAD(P)-binding Rossmann-fold domains"/>
    <property type="match status" value="1"/>
</dbReference>
<keyword evidence="3" id="KW-0862">Zinc</keyword>
<dbReference type="EMBL" id="DF974423">
    <property type="protein sequence ID" value="GAU48431.1"/>
    <property type="molecule type" value="Genomic_DNA"/>
</dbReference>
<evidence type="ECO:0000313" key="7">
    <source>
        <dbReference type="Proteomes" id="UP000242715"/>
    </source>
</evidence>
<dbReference type="Proteomes" id="UP000242715">
    <property type="component" value="Unassembled WGS sequence"/>
</dbReference>
<reference evidence="7" key="1">
    <citation type="journal article" date="2017" name="Front. Plant Sci.">
        <title>Climate Clever Clovers: New Paradigm to Reduce the Environmental Footprint of Ruminants by Breeding Low Methanogenic Forages Utilizing Haplotype Variation.</title>
        <authorList>
            <person name="Kaur P."/>
            <person name="Appels R."/>
            <person name="Bayer P.E."/>
            <person name="Keeble-Gagnere G."/>
            <person name="Wang J."/>
            <person name="Hirakawa H."/>
            <person name="Shirasawa K."/>
            <person name="Vercoe P."/>
            <person name="Stefanova K."/>
            <person name="Durmic Z."/>
            <person name="Nichols P."/>
            <person name="Revell C."/>
            <person name="Isobe S.N."/>
            <person name="Edwards D."/>
            <person name="Erskine W."/>
        </authorList>
    </citation>
    <scope>NUCLEOTIDE SEQUENCE [LARGE SCALE GENOMIC DNA]</scope>
    <source>
        <strain evidence="7">cv. Daliak</strain>
    </source>
</reference>
<dbReference type="Pfam" id="PF02826">
    <property type="entry name" value="2-Hacid_dh_C"/>
    <property type="match status" value="1"/>
</dbReference>
<dbReference type="InterPro" id="IPR047109">
    <property type="entry name" value="CAD-like"/>
</dbReference>
<evidence type="ECO:0000256" key="1">
    <source>
        <dbReference type="ARBA" id="ARBA00008072"/>
    </source>
</evidence>
<dbReference type="InterPro" id="IPR006140">
    <property type="entry name" value="D-isomer_DH_NAD-bd"/>
</dbReference>
<gene>
    <name evidence="6" type="ORF">TSUD_405610</name>
</gene>
<feature type="domain" description="D-isomer specific 2-hydroxyacid dehydrogenase NAD-binding" evidence="5">
    <location>
        <begin position="26"/>
        <end position="71"/>
    </location>
</feature>
<protein>
    <recommendedName>
        <fullName evidence="5">D-isomer specific 2-hydroxyacid dehydrogenase NAD-binding domain-containing protein</fullName>
    </recommendedName>
</protein>